<dbReference type="PROSITE" id="PS51257">
    <property type="entry name" value="PROKAR_LIPOPROTEIN"/>
    <property type="match status" value="1"/>
</dbReference>
<dbReference type="RefSeq" id="WP_245780790.1">
    <property type="nucleotide sequence ID" value="NZ_FOTR01000005.1"/>
</dbReference>
<dbReference type="GO" id="GO:0005886">
    <property type="term" value="C:plasma membrane"/>
    <property type="evidence" value="ECO:0007669"/>
    <property type="project" value="UniProtKB-SubCell"/>
</dbReference>
<reference evidence="7" key="1">
    <citation type="submission" date="2016-10" db="EMBL/GenBank/DDBJ databases">
        <authorList>
            <person name="Varghese N."/>
            <person name="Submissions S."/>
        </authorList>
    </citation>
    <scope>NUCLEOTIDE SEQUENCE [LARGE SCALE GENOMIC DNA]</scope>
    <source>
        <strain evidence="7">CGMCC 1.4250</strain>
    </source>
</reference>
<evidence type="ECO:0000313" key="6">
    <source>
        <dbReference type="EMBL" id="SFL95396.1"/>
    </source>
</evidence>
<keyword evidence="7" id="KW-1185">Reference proteome</keyword>
<sequence>MKKIMIILLLGILVLAGCMQKSDETTASETEETESQSIMIEDGFGQQTFDEVPKRVVALEWSIVEELLALGIQPVGVADIENFNKWVTIDAQLDDSVTEVGLRTEPNIEEIANLNPDVIIGKKGHQGDFKEELEKVAPVVMYDSTSQEAQEDLYAHMIDTLQKTATLVGKEQKAEDRITHLKESMQEAKENIEAANLPMTDFVFTQAYSVNQTPTFRLFTPNSLVSQVLEGVGLTNKIQDQGVQSSGFVESNVETVSNYEEALFLHTVQKDDPLFDNLAGNEAWNSLYFVQEGAMYDVGAGIWTFGSVLSMETMIDHVEEALVK</sequence>
<dbReference type="InterPro" id="IPR051313">
    <property type="entry name" value="Bact_iron-sidero_bind"/>
</dbReference>
<keyword evidence="3" id="KW-0813">Transport</keyword>
<evidence type="ECO:0000313" key="7">
    <source>
        <dbReference type="Proteomes" id="UP000198565"/>
    </source>
</evidence>
<dbReference type="GO" id="GO:1901678">
    <property type="term" value="P:iron coordination entity transport"/>
    <property type="evidence" value="ECO:0007669"/>
    <property type="project" value="UniProtKB-ARBA"/>
</dbReference>
<dbReference type="EMBL" id="FOTR01000005">
    <property type="protein sequence ID" value="SFL95396.1"/>
    <property type="molecule type" value="Genomic_DNA"/>
</dbReference>
<dbReference type="PANTHER" id="PTHR30532:SF1">
    <property type="entry name" value="IRON(3+)-HYDROXAMATE-BINDING PROTEIN FHUD"/>
    <property type="match status" value="1"/>
</dbReference>
<name>A0A1I4LX72_9BACI</name>
<dbReference type="InterPro" id="IPR002491">
    <property type="entry name" value="ABC_transptr_periplasmic_BD"/>
</dbReference>
<protein>
    <submittedName>
        <fullName evidence="6">Iron complex transport system substrate-binding protein</fullName>
    </submittedName>
</protein>
<dbReference type="SUPFAM" id="SSF53807">
    <property type="entry name" value="Helical backbone' metal receptor"/>
    <property type="match status" value="1"/>
</dbReference>
<evidence type="ECO:0000256" key="4">
    <source>
        <dbReference type="ARBA" id="ARBA00022729"/>
    </source>
</evidence>
<proteinExistence type="inferred from homology"/>
<feature type="domain" description="Fe/B12 periplasmic-binding" evidence="5">
    <location>
        <begin position="55"/>
        <end position="324"/>
    </location>
</feature>
<gene>
    <name evidence="6" type="ORF">SAMN04487943_105253</name>
</gene>
<evidence type="ECO:0000256" key="2">
    <source>
        <dbReference type="ARBA" id="ARBA00008814"/>
    </source>
</evidence>
<organism evidence="6 7">
    <name type="scientific">Gracilibacillus orientalis</name>
    <dbReference type="NCBI Taxonomy" id="334253"/>
    <lineage>
        <taxon>Bacteria</taxon>
        <taxon>Bacillati</taxon>
        <taxon>Bacillota</taxon>
        <taxon>Bacilli</taxon>
        <taxon>Bacillales</taxon>
        <taxon>Bacillaceae</taxon>
        <taxon>Gracilibacillus</taxon>
    </lineage>
</organism>
<dbReference type="PRINTS" id="PR01715">
    <property type="entry name" value="FERRIBNDNGPP"/>
</dbReference>
<dbReference type="PANTHER" id="PTHR30532">
    <property type="entry name" value="IRON III DICITRATE-BINDING PERIPLASMIC PROTEIN"/>
    <property type="match status" value="1"/>
</dbReference>
<comment type="similarity">
    <text evidence="2">Belongs to the bacterial solute-binding protein 8 family.</text>
</comment>
<keyword evidence="4" id="KW-0732">Signal</keyword>
<dbReference type="CDD" id="cd01146">
    <property type="entry name" value="FhuD"/>
    <property type="match status" value="1"/>
</dbReference>
<dbReference type="GO" id="GO:0030288">
    <property type="term" value="C:outer membrane-bounded periplasmic space"/>
    <property type="evidence" value="ECO:0007669"/>
    <property type="project" value="TreeGrafter"/>
</dbReference>
<evidence type="ECO:0000259" key="5">
    <source>
        <dbReference type="PROSITE" id="PS50983"/>
    </source>
</evidence>
<dbReference type="Pfam" id="PF01497">
    <property type="entry name" value="Peripla_BP_2"/>
    <property type="match status" value="1"/>
</dbReference>
<comment type="subcellular location">
    <subcellularLocation>
        <location evidence="1">Cell membrane</location>
        <topology evidence="1">Lipid-anchor</topology>
    </subcellularLocation>
</comment>
<evidence type="ECO:0000256" key="1">
    <source>
        <dbReference type="ARBA" id="ARBA00004193"/>
    </source>
</evidence>
<dbReference type="PROSITE" id="PS50983">
    <property type="entry name" value="FE_B12_PBP"/>
    <property type="match status" value="1"/>
</dbReference>
<dbReference type="AlphaFoldDB" id="A0A1I4LX72"/>
<dbReference type="Gene3D" id="3.40.50.1980">
    <property type="entry name" value="Nitrogenase molybdenum iron protein domain"/>
    <property type="match status" value="2"/>
</dbReference>
<accession>A0A1I4LX72</accession>
<dbReference type="Proteomes" id="UP000198565">
    <property type="component" value="Unassembled WGS sequence"/>
</dbReference>
<dbReference type="STRING" id="334253.SAMN04487943_105253"/>
<evidence type="ECO:0000256" key="3">
    <source>
        <dbReference type="ARBA" id="ARBA00022448"/>
    </source>
</evidence>